<dbReference type="InterPro" id="IPR014017">
    <property type="entry name" value="DNA_helicase_UvrD-like_C"/>
</dbReference>
<keyword evidence="3 10" id="KW-0378">Hydrolase</keyword>
<keyword evidence="4 10" id="KW-0347">Helicase</keyword>
<evidence type="ECO:0000313" key="12">
    <source>
        <dbReference type="EMBL" id="NBC72894.1"/>
    </source>
</evidence>
<dbReference type="Pfam" id="PF13361">
    <property type="entry name" value="UvrD_C"/>
    <property type="match status" value="1"/>
</dbReference>
<dbReference type="Pfam" id="PF00580">
    <property type="entry name" value="UvrD-helicase"/>
    <property type="match status" value="1"/>
</dbReference>
<accession>A0A7X4YWK1</accession>
<dbReference type="OrthoDB" id="7066673at2"/>
<dbReference type="SUPFAM" id="SSF52540">
    <property type="entry name" value="P-loop containing nucleoside triphosphate hydrolases"/>
    <property type="match status" value="1"/>
</dbReference>
<feature type="binding site" evidence="10">
    <location>
        <begin position="28"/>
        <end position="35"/>
    </location>
    <ligand>
        <name>ATP</name>
        <dbReference type="ChEBI" id="CHEBI:30616"/>
    </ligand>
</feature>
<dbReference type="PROSITE" id="PS51198">
    <property type="entry name" value="UVRD_HELICASE_ATP_BIND"/>
    <property type="match status" value="1"/>
</dbReference>
<dbReference type="PANTHER" id="PTHR11070">
    <property type="entry name" value="UVRD / RECB / PCRA DNA HELICASE FAMILY MEMBER"/>
    <property type="match status" value="1"/>
</dbReference>
<reference evidence="12 13" key="1">
    <citation type="submission" date="2020-01" db="EMBL/GenBank/DDBJ databases">
        <title>Paenibacillus soybeanensis sp. nov. isolated from the nodules of soybean (Glycine max(L.) Merr).</title>
        <authorList>
            <person name="Wang H."/>
        </authorList>
    </citation>
    <scope>NUCLEOTIDE SEQUENCE [LARGE SCALE GENOMIC DNA]</scope>
    <source>
        <strain evidence="12 13">DSM 23054</strain>
    </source>
</reference>
<dbReference type="AlphaFoldDB" id="A0A7X4YWK1"/>
<dbReference type="EMBL" id="JAAAMU010000024">
    <property type="protein sequence ID" value="NBC72894.1"/>
    <property type="molecule type" value="Genomic_DNA"/>
</dbReference>
<sequence>MAIKMIKLTEEQKDCVKFRTDGELLIRGIPGSGKTTVVLERAIYLSINGEQVTPGPKVLLLTFNKALSTYIKQMVRASRDEVVEAMTFHQWGTQLLRDSGITNYRTISDEKEGFVKFAKNIIRKYGDLILPSAKVHGMSEDRSLIRFLMEEISWIKNNEIKALPQYLDAQRIGRGTQIQLTKAHRETIFDIYEKYQSILKGKRCMDFDDVALQLIDNSERILSNIRPNHVLIDEAQDLTATQLKAIKSLTMKSLTVAADKGQQIYRRGFSWKSVGIDIRGARSKYLGKTFRSTKQIIQLARSLQHHDKQLINDNEFLPLADPDTEGPLPELLISGKTNEELKTMVRKVRQIQAAFPKDNIAIIANSHDRLEEFEESLTEHGIGSIYIKSDEADFLIPGVKLVTFHSSKGLEFDHVIVTGLQEGKLPYRTMAPGDDYEAFIATERKKLYVAMTRAKLTLTLSAVAPISPFIHELDINLYR</sequence>
<name>A0A7X4YWK1_9BACL</name>
<dbReference type="RefSeq" id="WP_161704324.1">
    <property type="nucleotide sequence ID" value="NZ_JAAAMU010000024.1"/>
</dbReference>
<dbReference type="GO" id="GO:0003677">
    <property type="term" value="F:DNA binding"/>
    <property type="evidence" value="ECO:0007669"/>
    <property type="project" value="UniProtKB-KW"/>
</dbReference>
<comment type="similarity">
    <text evidence="1">Belongs to the helicase family. UvrD subfamily.</text>
</comment>
<evidence type="ECO:0000256" key="6">
    <source>
        <dbReference type="ARBA" id="ARBA00023235"/>
    </source>
</evidence>
<feature type="domain" description="UvrD-like helicase ATP-binding" evidence="11">
    <location>
        <begin position="7"/>
        <end position="306"/>
    </location>
</feature>
<protein>
    <recommendedName>
        <fullName evidence="8">DNA 3'-5' helicase</fullName>
        <ecNumber evidence="8">5.6.2.4</ecNumber>
    </recommendedName>
</protein>
<evidence type="ECO:0000256" key="8">
    <source>
        <dbReference type="ARBA" id="ARBA00034808"/>
    </source>
</evidence>
<dbReference type="PANTHER" id="PTHR11070:SF45">
    <property type="entry name" value="DNA 3'-5' HELICASE"/>
    <property type="match status" value="1"/>
</dbReference>
<dbReference type="GO" id="GO:0005829">
    <property type="term" value="C:cytosol"/>
    <property type="evidence" value="ECO:0007669"/>
    <property type="project" value="TreeGrafter"/>
</dbReference>
<dbReference type="Gene3D" id="1.10.10.160">
    <property type="match status" value="1"/>
</dbReference>
<evidence type="ECO:0000256" key="4">
    <source>
        <dbReference type="ARBA" id="ARBA00022806"/>
    </source>
</evidence>
<dbReference type="GO" id="GO:0043138">
    <property type="term" value="F:3'-5' DNA helicase activity"/>
    <property type="evidence" value="ECO:0007669"/>
    <property type="project" value="UniProtKB-EC"/>
</dbReference>
<evidence type="ECO:0000256" key="9">
    <source>
        <dbReference type="ARBA" id="ARBA00048988"/>
    </source>
</evidence>
<gene>
    <name evidence="12" type="ORF">GT003_28265</name>
</gene>
<evidence type="ECO:0000256" key="5">
    <source>
        <dbReference type="ARBA" id="ARBA00022840"/>
    </source>
</evidence>
<keyword evidence="13" id="KW-1185">Reference proteome</keyword>
<dbReference type="EC" id="5.6.2.4" evidence="8"/>
<keyword evidence="5 10" id="KW-0067">ATP-binding</keyword>
<evidence type="ECO:0000256" key="1">
    <source>
        <dbReference type="ARBA" id="ARBA00009922"/>
    </source>
</evidence>
<dbReference type="InterPro" id="IPR027417">
    <property type="entry name" value="P-loop_NTPase"/>
</dbReference>
<evidence type="ECO:0000256" key="10">
    <source>
        <dbReference type="PROSITE-ProRule" id="PRU00560"/>
    </source>
</evidence>
<dbReference type="Gene3D" id="3.40.50.300">
    <property type="entry name" value="P-loop containing nucleotide triphosphate hydrolases"/>
    <property type="match status" value="2"/>
</dbReference>
<evidence type="ECO:0000256" key="3">
    <source>
        <dbReference type="ARBA" id="ARBA00022801"/>
    </source>
</evidence>
<evidence type="ECO:0000256" key="7">
    <source>
        <dbReference type="ARBA" id="ARBA00034617"/>
    </source>
</evidence>
<dbReference type="Proteomes" id="UP000558113">
    <property type="component" value="Unassembled WGS sequence"/>
</dbReference>
<comment type="caution">
    <text evidence="12">The sequence shown here is derived from an EMBL/GenBank/DDBJ whole genome shotgun (WGS) entry which is preliminary data.</text>
</comment>
<dbReference type="InterPro" id="IPR013986">
    <property type="entry name" value="DExx_box_DNA_helicase_dom_sf"/>
</dbReference>
<dbReference type="GO" id="GO:0016787">
    <property type="term" value="F:hydrolase activity"/>
    <property type="evidence" value="ECO:0007669"/>
    <property type="project" value="UniProtKB-UniRule"/>
</dbReference>
<comment type="catalytic activity">
    <reaction evidence="9">
        <text>ATP + H2O = ADP + phosphate + H(+)</text>
        <dbReference type="Rhea" id="RHEA:13065"/>
        <dbReference type="ChEBI" id="CHEBI:15377"/>
        <dbReference type="ChEBI" id="CHEBI:15378"/>
        <dbReference type="ChEBI" id="CHEBI:30616"/>
        <dbReference type="ChEBI" id="CHEBI:43474"/>
        <dbReference type="ChEBI" id="CHEBI:456216"/>
        <dbReference type="EC" id="5.6.2.4"/>
    </reaction>
</comment>
<evidence type="ECO:0000259" key="11">
    <source>
        <dbReference type="PROSITE" id="PS51198"/>
    </source>
</evidence>
<dbReference type="GO" id="GO:0005524">
    <property type="term" value="F:ATP binding"/>
    <property type="evidence" value="ECO:0007669"/>
    <property type="project" value="UniProtKB-UniRule"/>
</dbReference>
<keyword evidence="2 10" id="KW-0547">Nucleotide-binding</keyword>
<evidence type="ECO:0000313" key="13">
    <source>
        <dbReference type="Proteomes" id="UP000558113"/>
    </source>
</evidence>
<dbReference type="GO" id="GO:0000725">
    <property type="term" value="P:recombinational repair"/>
    <property type="evidence" value="ECO:0007669"/>
    <property type="project" value="TreeGrafter"/>
</dbReference>
<organism evidence="12 13">
    <name type="scientific">Paenibacillus sacheonensis</name>
    <dbReference type="NCBI Taxonomy" id="742054"/>
    <lineage>
        <taxon>Bacteria</taxon>
        <taxon>Bacillati</taxon>
        <taxon>Bacillota</taxon>
        <taxon>Bacilli</taxon>
        <taxon>Bacillales</taxon>
        <taxon>Paenibacillaceae</taxon>
        <taxon>Paenibacillus</taxon>
    </lineage>
</organism>
<dbReference type="InterPro" id="IPR000212">
    <property type="entry name" value="DNA_helicase_UvrD/REP"/>
</dbReference>
<evidence type="ECO:0000256" key="2">
    <source>
        <dbReference type="ARBA" id="ARBA00022741"/>
    </source>
</evidence>
<keyword evidence="6" id="KW-0413">Isomerase</keyword>
<dbReference type="InterPro" id="IPR014016">
    <property type="entry name" value="UvrD-like_ATP-bd"/>
</dbReference>
<comment type="catalytic activity">
    <reaction evidence="7">
        <text>Couples ATP hydrolysis with the unwinding of duplex DNA by translocating in the 3'-5' direction.</text>
        <dbReference type="EC" id="5.6.2.4"/>
    </reaction>
</comment>
<proteinExistence type="inferred from homology"/>